<dbReference type="Gene3D" id="3.40.50.300">
    <property type="entry name" value="P-loop containing nucleotide triphosphate hydrolases"/>
    <property type="match status" value="1"/>
</dbReference>
<keyword evidence="2" id="KW-0067">ATP-binding</keyword>
<accession>A0A9W6JCG5</accession>
<dbReference type="EMBL" id="BSFJ01000027">
    <property type="protein sequence ID" value="GLK73484.1"/>
    <property type="molecule type" value="Genomic_DNA"/>
</dbReference>
<keyword evidence="6" id="KW-0804">Transcription</keyword>
<gene>
    <name evidence="10" type="primary">glnG</name>
    <name evidence="10" type="ORF">GCM10017643_36010</name>
</gene>
<evidence type="ECO:0000256" key="5">
    <source>
        <dbReference type="ARBA" id="ARBA00023159"/>
    </source>
</evidence>
<dbReference type="SUPFAM" id="SSF52172">
    <property type="entry name" value="CheY-like"/>
    <property type="match status" value="1"/>
</dbReference>
<keyword evidence="3" id="KW-0902">Two-component regulatory system</keyword>
<dbReference type="Pfam" id="PF25601">
    <property type="entry name" value="AAA_lid_14"/>
    <property type="match status" value="1"/>
</dbReference>
<keyword evidence="11" id="KW-1185">Reference proteome</keyword>
<dbReference type="PROSITE" id="PS50110">
    <property type="entry name" value="RESPONSE_REGULATORY"/>
    <property type="match status" value="1"/>
</dbReference>
<evidence type="ECO:0000256" key="3">
    <source>
        <dbReference type="ARBA" id="ARBA00023012"/>
    </source>
</evidence>
<dbReference type="InterPro" id="IPR003593">
    <property type="entry name" value="AAA+_ATPase"/>
</dbReference>
<dbReference type="Gene3D" id="1.10.8.60">
    <property type="match status" value="1"/>
</dbReference>
<dbReference type="InterPro" id="IPR027417">
    <property type="entry name" value="P-loop_NTPase"/>
</dbReference>
<keyword evidence="5" id="KW-0010">Activator</keyword>
<proteinExistence type="predicted"/>
<comment type="caution">
    <text evidence="10">The sequence shown here is derived from an EMBL/GenBank/DDBJ whole genome shotgun (WGS) entry which is preliminary data.</text>
</comment>
<dbReference type="SMART" id="SM00382">
    <property type="entry name" value="AAA"/>
    <property type="match status" value="1"/>
</dbReference>
<dbReference type="InterPro" id="IPR001789">
    <property type="entry name" value="Sig_transdc_resp-reg_receiver"/>
</dbReference>
<dbReference type="Proteomes" id="UP001143370">
    <property type="component" value="Unassembled WGS sequence"/>
</dbReference>
<dbReference type="Gene3D" id="1.10.10.60">
    <property type="entry name" value="Homeodomain-like"/>
    <property type="match status" value="1"/>
</dbReference>
<evidence type="ECO:0000313" key="11">
    <source>
        <dbReference type="Proteomes" id="UP001143370"/>
    </source>
</evidence>
<dbReference type="PRINTS" id="PR01590">
    <property type="entry name" value="HTHFIS"/>
</dbReference>
<dbReference type="GO" id="GO:0000160">
    <property type="term" value="P:phosphorelay signal transduction system"/>
    <property type="evidence" value="ECO:0007669"/>
    <property type="project" value="UniProtKB-KW"/>
</dbReference>
<dbReference type="GO" id="GO:0043565">
    <property type="term" value="F:sequence-specific DNA binding"/>
    <property type="evidence" value="ECO:0007669"/>
    <property type="project" value="InterPro"/>
</dbReference>
<dbReference type="PROSITE" id="PS50045">
    <property type="entry name" value="SIGMA54_INTERACT_4"/>
    <property type="match status" value="1"/>
</dbReference>
<dbReference type="FunFam" id="3.40.50.300:FF:000006">
    <property type="entry name" value="DNA-binding transcriptional regulator NtrC"/>
    <property type="match status" value="1"/>
</dbReference>
<feature type="domain" description="Sigma-54 factor interaction" evidence="8">
    <location>
        <begin position="131"/>
        <end position="360"/>
    </location>
</feature>
<evidence type="ECO:0000256" key="1">
    <source>
        <dbReference type="ARBA" id="ARBA00022741"/>
    </source>
</evidence>
<dbReference type="SUPFAM" id="SSF46689">
    <property type="entry name" value="Homeodomain-like"/>
    <property type="match status" value="1"/>
</dbReference>
<organism evidence="10 11">
    <name type="scientific">Ancylobacter dichloromethanicus</name>
    <dbReference type="NCBI Taxonomy" id="518825"/>
    <lineage>
        <taxon>Bacteria</taxon>
        <taxon>Pseudomonadati</taxon>
        <taxon>Pseudomonadota</taxon>
        <taxon>Alphaproteobacteria</taxon>
        <taxon>Hyphomicrobiales</taxon>
        <taxon>Xanthobacteraceae</taxon>
        <taxon>Ancylobacter</taxon>
    </lineage>
</organism>
<dbReference type="RefSeq" id="WP_213376175.1">
    <property type="nucleotide sequence ID" value="NZ_BSFJ01000027.1"/>
</dbReference>
<evidence type="ECO:0000256" key="4">
    <source>
        <dbReference type="ARBA" id="ARBA00023015"/>
    </source>
</evidence>
<dbReference type="AlphaFoldDB" id="A0A9W6JCG5"/>
<dbReference type="Pfam" id="PF00072">
    <property type="entry name" value="Response_reg"/>
    <property type="match status" value="1"/>
</dbReference>
<dbReference type="PROSITE" id="PS00688">
    <property type="entry name" value="SIGMA54_INTERACT_3"/>
    <property type="match status" value="1"/>
</dbReference>
<dbReference type="InterPro" id="IPR002197">
    <property type="entry name" value="HTH_Fis"/>
</dbReference>
<feature type="modified residue" description="4-aspartylphosphate" evidence="7">
    <location>
        <position position="56"/>
    </location>
</feature>
<evidence type="ECO:0000256" key="6">
    <source>
        <dbReference type="ARBA" id="ARBA00023163"/>
    </source>
</evidence>
<dbReference type="CDD" id="cd00009">
    <property type="entry name" value="AAA"/>
    <property type="match status" value="1"/>
</dbReference>
<dbReference type="SMART" id="SM00448">
    <property type="entry name" value="REC"/>
    <property type="match status" value="1"/>
</dbReference>
<dbReference type="Pfam" id="PF02954">
    <property type="entry name" value="HTH_8"/>
    <property type="match status" value="1"/>
</dbReference>
<dbReference type="GO" id="GO:0006355">
    <property type="term" value="P:regulation of DNA-templated transcription"/>
    <property type="evidence" value="ECO:0007669"/>
    <property type="project" value="InterPro"/>
</dbReference>
<keyword evidence="4" id="KW-0805">Transcription regulation</keyword>
<dbReference type="InterPro" id="IPR025944">
    <property type="entry name" value="Sigma_54_int_dom_CS"/>
</dbReference>
<protein>
    <submittedName>
        <fullName evidence="10">Nitrogen regulation protein NR(I)</fullName>
    </submittedName>
</protein>
<name>A0A9W6JCG5_9HYPH</name>
<dbReference type="Pfam" id="PF00158">
    <property type="entry name" value="Sigma54_activat"/>
    <property type="match status" value="1"/>
</dbReference>
<sequence length="440" mass="48198">MSPDPVRIGLVEDDPIMGESLVQRLTLEGMAVKWWQAGQAALGEIAGHRFEAIICDIRLPDVTGEAVFREAARGANAPPFLFITAHGDIDQAVRLMRAGAADYVTKPFDMEDFLARLGDLMRPPGDGDQAALGVSPAIRETERLLRRLARVSSTVLITGETGTGKEVAARFLHAMSEAAAAPFMAVNCAAIPADLLESEVFGHEKGAFTGATQRHLGYAERAGTGVLFLDEIGELRPELQAKLLRLIEDRSFNRVGGEQPLQFNGRLVTATNADLPRRVAAGSFREDLYYRINVVAVRMPPLRERREDIPWLMERVFAELAGRLATQTSGISALAEEAALAHSWPGNIRELRNRMERAIALGMGPWIMPGDLFPEQVPSRHEDAHQLGSLEEARLDAEKRHILRALASTQGEVTSAARLLGIGRTTLWEKMRRLGLGAEP</sequence>
<reference evidence="10" key="1">
    <citation type="journal article" date="2014" name="Int. J. Syst. Evol. Microbiol.">
        <title>Complete genome sequence of Corynebacterium casei LMG S-19264T (=DSM 44701T), isolated from a smear-ripened cheese.</title>
        <authorList>
            <consortium name="US DOE Joint Genome Institute (JGI-PGF)"/>
            <person name="Walter F."/>
            <person name="Albersmeier A."/>
            <person name="Kalinowski J."/>
            <person name="Ruckert C."/>
        </authorList>
    </citation>
    <scope>NUCLEOTIDE SEQUENCE</scope>
    <source>
        <strain evidence="10">VKM B-2484</strain>
    </source>
</reference>
<feature type="domain" description="Response regulatory" evidence="9">
    <location>
        <begin position="7"/>
        <end position="121"/>
    </location>
</feature>
<dbReference type="InterPro" id="IPR009057">
    <property type="entry name" value="Homeodomain-like_sf"/>
</dbReference>
<evidence type="ECO:0000259" key="9">
    <source>
        <dbReference type="PROSITE" id="PS50110"/>
    </source>
</evidence>
<dbReference type="Gene3D" id="3.40.50.2300">
    <property type="match status" value="1"/>
</dbReference>
<evidence type="ECO:0000259" key="8">
    <source>
        <dbReference type="PROSITE" id="PS50045"/>
    </source>
</evidence>
<evidence type="ECO:0000256" key="7">
    <source>
        <dbReference type="PROSITE-ProRule" id="PRU00169"/>
    </source>
</evidence>
<reference evidence="10" key="2">
    <citation type="submission" date="2023-01" db="EMBL/GenBank/DDBJ databases">
        <authorList>
            <person name="Sun Q."/>
            <person name="Evtushenko L."/>
        </authorList>
    </citation>
    <scope>NUCLEOTIDE SEQUENCE</scope>
    <source>
        <strain evidence="10">VKM B-2484</strain>
    </source>
</reference>
<dbReference type="InterPro" id="IPR058031">
    <property type="entry name" value="AAA_lid_NorR"/>
</dbReference>
<keyword evidence="7" id="KW-0597">Phosphoprotein</keyword>
<dbReference type="InterPro" id="IPR002078">
    <property type="entry name" value="Sigma_54_int"/>
</dbReference>
<dbReference type="PANTHER" id="PTHR32071">
    <property type="entry name" value="TRANSCRIPTIONAL REGULATORY PROTEIN"/>
    <property type="match status" value="1"/>
</dbReference>
<dbReference type="InterPro" id="IPR011006">
    <property type="entry name" value="CheY-like_superfamily"/>
</dbReference>
<evidence type="ECO:0000313" key="10">
    <source>
        <dbReference type="EMBL" id="GLK73484.1"/>
    </source>
</evidence>
<dbReference type="SUPFAM" id="SSF52540">
    <property type="entry name" value="P-loop containing nucleoside triphosphate hydrolases"/>
    <property type="match status" value="1"/>
</dbReference>
<dbReference type="GO" id="GO:0005524">
    <property type="term" value="F:ATP binding"/>
    <property type="evidence" value="ECO:0007669"/>
    <property type="project" value="UniProtKB-KW"/>
</dbReference>
<evidence type="ECO:0000256" key="2">
    <source>
        <dbReference type="ARBA" id="ARBA00022840"/>
    </source>
</evidence>
<keyword evidence="1" id="KW-0547">Nucleotide-binding</keyword>